<reference evidence="1" key="2">
    <citation type="journal article" date="2024" name="Plant">
        <title>Genomic evolution and insights into agronomic trait innovations of Sesamum species.</title>
        <authorList>
            <person name="Miao H."/>
            <person name="Wang L."/>
            <person name="Qu L."/>
            <person name="Liu H."/>
            <person name="Sun Y."/>
            <person name="Le M."/>
            <person name="Wang Q."/>
            <person name="Wei S."/>
            <person name="Zheng Y."/>
            <person name="Lin W."/>
            <person name="Duan Y."/>
            <person name="Cao H."/>
            <person name="Xiong S."/>
            <person name="Wang X."/>
            <person name="Wei L."/>
            <person name="Li C."/>
            <person name="Ma Q."/>
            <person name="Ju M."/>
            <person name="Zhao R."/>
            <person name="Li G."/>
            <person name="Mu C."/>
            <person name="Tian Q."/>
            <person name="Mei H."/>
            <person name="Zhang T."/>
            <person name="Gao T."/>
            <person name="Zhang H."/>
        </authorList>
    </citation>
    <scope>NUCLEOTIDE SEQUENCE</scope>
    <source>
        <strain evidence="1">3651</strain>
    </source>
</reference>
<dbReference type="AlphaFoldDB" id="A0AAE1XXQ8"/>
<protein>
    <submittedName>
        <fullName evidence="1">Pentatricopeptide repeat-containing protein</fullName>
    </submittedName>
</protein>
<dbReference type="PANTHER" id="PTHR47926:SF453">
    <property type="entry name" value="PENTATRICOPEPTIDE REPEAT (PPR) SUPERFAMILY PROTEIN"/>
    <property type="match status" value="1"/>
</dbReference>
<reference evidence="1" key="1">
    <citation type="submission" date="2020-06" db="EMBL/GenBank/DDBJ databases">
        <authorList>
            <person name="Li T."/>
            <person name="Hu X."/>
            <person name="Zhang T."/>
            <person name="Song X."/>
            <person name="Zhang H."/>
            <person name="Dai N."/>
            <person name="Sheng W."/>
            <person name="Hou X."/>
            <person name="Wei L."/>
        </authorList>
    </citation>
    <scope>NUCLEOTIDE SEQUENCE</scope>
    <source>
        <strain evidence="1">3651</strain>
        <tissue evidence="1">Leaf</tissue>
    </source>
</reference>
<dbReference type="Gene3D" id="1.25.40.10">
    <property type="entry name" value="Tetratricopeptide repeat domain"/>
    <property type="match status" value="1"/>
</dbReference>
<accession>A0AAE1XXQ8</accession>
<proteinExistence type="predicted"/>
<dbReference type="InterPro" id="IPR046960">
    <property type="entry name" value="PPR_At4g14850-like_plant"/>
</dbReference>
<dbReference type="InterPro" id="IPR011990">
    <property type="entry name" value="TPR-like_helical_dom_sf"/>
</dbReference>
<dbReference type="InterPro" id="IPR046848">
    <property type="entry name" value="E_motif"/>
</dbReference>
<evidence type="ECO:0000313" key="1">
    <source>
        <dbReference type="EMBL" id="KAK4419506.1"/>
    </source>
</evidence>
<dbReference type="EMBL" id="JACGWO010000009">
    <property type="protein sequence ID" value="KAK4419506.1"/>
    <property type="molecule type" value="Genomic_DNA"/>
</dbReference>
<comment type="caution">
    <text evidence="1">The sequence shown here is derived from an EMBL/GenBank/DDBJ whole genome shotgun (WGS) entry which is preliminary data.</text>
</comment>
<organism evidence="1 2">
    <name type="scientific">Sesamum alatum</name>
    <dbReference type="NCBI Taxonomy" id="300844"/>
    <lineage>
        <taxon>Eukaryota</taxon>
        <taxon>Viridiplantae</taxon>
        <taxon>Streptophyta</taxon>
        <taxon>Embryophyta</taxon>
        <taxon>Tracheophyta</taxon>
        <taxon>Spermatophyta</taxon>
        <taxon>Magnoliopsida</taxon>
        <taxon>eudicotyledons</taxon>
        <taxon>Gunneridae</taxon>
        <taxon>Pentapetalae</taxon>
        <taxon>asterids</taxon>
        <taxon>lamiids</taxon>
        <taxon>Lamiales</taxon>
        <taxon>Pedaliaceae</taxon>
        <taxon>Sesamum</taxon>
    </lineage>
</organism>
<dbReference type="PANTHER" id="PTHR47926">
    <property type="entry name" value="PENTATRICOPEPTIDE REPEAT-CONTAINING PROTEIN"/>
    <property type="match status" value="1"/>
</dbReference>
<name>A0AAE1XXQ8_9LAMI</name>
<dbReference type="GO" id="GO:0003723">
    <property type="term" value="F:RNA binding"/>
    <property type="evidence" value="ECO:0007669"/>
    <property type="project" value="InterPro"/>
</dbReference>
<evidence type="ECO:0000313" key="2">
    <source>
        <dbReference type="Proteomes" id="UP001293254"/>
    </source>
</evidence>
<dbReference type="Proteomes" id="UP001293254">
    <property type="component" value="Unassembled WGS sequence"/>
</dbReference>
<dbReference type="Pfam" id="PF20431">
    <property type="entry name" value="E_motif"/>
    <property type="match status" value="1"/>
</dbReference>
<keyword evidence="2" id="KW-1185">Reference proteome</keyword>
<dbReference type="GO" id="GO:0009451">
    <property type="term" value="P:RNA modification"/>
    <property type="evidence" value="ECO:0007669"/>
    <property type="project" value="InterPro"/>
</dbReference>
<sequence>MEEAYGIVKQIGVEVTDSTIGAFLNGCKIHERRDLAEQISECLRMELKKPGGFVTLSNIYASEGKWRGVQDVREVMKDKRVHKKPGFSSLPSTTLNVQPPSGASLFMMEESNLRLHTRVDPEKAGNTKCQRSLINVERTNWEDAFSTHPGD</sequence>
<gene>
    <name evidence="1" type="ORF">Salat_2363500</name>
</gene>